<dbReference type="AlphaFoldDB" id="A0A098VPU5"/>
<dbReference type="VEuPathDB" id="MicrosporidiaDB:DI09_49p150"/>
<dbReference type="Proteomes" id="UP000029725">
    <property type="component" value="Unassembled WGS sequence"/>
</dbReference>
<reference evidence="2 3" key="1">
    <citation type="submission" date="2014-04" db="EMBL/GenBank/DDBJ databases">
        <title>A new species of microsporidia sheds light on the evolution of extreme parasitism.</title>
        <authorList>
            <person name="Haag K.L."/>
            <person name="James T.Y."/>
            <person name="Larsson R."/>
            <person name="Schaer T.M."/>
            <person name="Refardt D."/>
            <person name="Pombert J.-F."/>
            <person name="Ebert D."/>
        </authorList>
    </citation>
    <scope>NUCLEOTIDE SEQUENCE [LARGE SCALE GENOMIC DNA]</scope>
    <source>
        <strain evidence="2 3">UGP3</strain>
        <tissue evidence="2">Spores</tissue>
    </source>
</reference>
<sequence>MSTGNPNHPNGNVKLDLALDDIIKSGRPQKGSSTVPRAEKSRKWEHDMFSRKKRDHQHRRDRHHRGPEKRHATNWGYLIKISNLHWEVTKDDVKVSPILFTARNFWNRSRTARPWARFQ</sequence>
<feature type="region of interest" description="Disordered" evidence="1">
    <location>
        <begin position="23"/>
        <end position="69"/>
    </location>
</feature>
<comment type="caution">
    <text evidence="2">The sequence shown here is derived from an EMBL/GenBank/DDBJ whole genome shotgun (WGS) entry which is preliminary data.</text>
</comment>
<evidence type="ECO:0000256" key="1">
    <source>
        <dbReference type="SAM" id="MobiDB-lite"/>
    </source>
</evidence>
<organism evidence="2 3">
    <name type="scientific">Mitosporidium daphniae</name>
    <dbReference type="NCBI Taxonomy" id="1485682"/>
    <lineage>
        <taxon>Eukaryota</taxon>
        <taxon>Fungi</taxon>
        <taxon>Fungi incertae sedis</taxon>
        <taxon>Microsporidia</taxon>
        <taxon>Mitosporidium</taxon>
    </lineage>
</organism>
<feature type="compositionally biased region" description="Basic and acidic residues" evidence="1">
    <location>
        <begin position="37"/>
        <end position="50"/>
    </location>
</feature>
<gene>
    <name evidence="2" type="ORF">DI09_49p150</name>
</gene>
<name>A0A098VPU5_9MICR</name>
<evidence type="ECO:0000313" key="3">
    <source>
        <dbReference type="Proteomes" id="UP000029725"/>
    </source>
</evidence>
<proteinExistence type="predicted"/>
<dbReference type="EMBL" id="JMKJ01000443">
    <property type="protein sequence ID" value="KGG50985.1"/>
    <property type="molecule type" value="Genomic_DNA"/>
</dbReference>
<feature type="compositionally biased region" description="Basic residues" evidence="1">
    <location>
        <begin position="51"/>
        <end position="68"/>
    </location>
</feature>
<protein>
    <submittedName>
        <fullName evidence="2">Uncharacterized protein</fullName>
    </submittedName>
</protein>
<keyword evidence="3" id="KW-1185">Reference proteome</keyword>
<accession>A0A098VPU5</accession>
<dbReference type="HOGENOM" id="CLU_2062053_0_0_1"/>
<dbReference type="GeneID" id="25260128"/>
<dbReference type="RefSeq" id="XP_013237412.1">
    <property type="nucleotide sequence ID" value="XM_013381958.1"/>
</dbReference>
<evidence type="ECO:0000313" key="2">
    <source>
        <dbReference type="EMBL" id="KGG50985.1"/>
    </source>
</evidence>